<comment type="similarity">
    <text evidence="2">Belongs to the glycosyl hydrolase 51 family.</text>
</comment>
<dbReference type="InterPro" id="IPR055235">
    <property type="entry name" value="ASD1_cat"/>
</dbReference>
<name>A0A238YGF9_9FLAO</name>
<keyword evidence="5" id="KW-0378">Hydrolase</keyword>
<dbReference type="AlphaFoldDB" id="A0A238YGF9"/>
<dbReference type="SMART" id="SM00813">
    <property type="entry name" value="Alpha-L-AF_C"/>
    <property type="match status" value="1"/>
</dbReference>
<proteinExistence type="inferred from homology"/>
<protein>
    <recommendedName>
        <fullName evidence="3">non-reducing end alpha-L-arabinofuranosidase</fullName>
        <ecNumber evidence="3">3.2.1.55</ecNumber>
    </recommendedName>
</protein>
<dbReference type="RefSeq" id="WP_089378833.1">
    <property type="nucleotide sequence ID" value="NZ_FZNX01000004.1"/>
</dbReference>
<dbReference type="Pfam" id="PF06964">
    <property type="entry name" value="Alpha-L-AF_C"/>
    <property type="match status" value="1"/>
</dbReference>
<evidence type="ECO:0000256" key="1">
    <source>
        <dbReference type="ARBA" id="ARBA00001462"/>
    </source>
</evidence>
<evidence type="ECO:0000313" key="8">
    <source>
        <dbReference type="EMBL" id="SNR70150.1"/>
    </source>
</evidence>
<dbReference type="SUPFAM" id="SSF51011">
    <property type="entry name" value="Glycosyl hydrolase domain"/>
    <property type="match status" value="1"/>
</dbReference>
<dbReference type="OrthoDB" id="9758333at2"/>
<dbReference type="InterPro" id="IPR013780">
    <property type="entry name" value="Glyco_hydro_b"/>
</dbReference>
<dbReference type="InterPro" id="IPR051563">
    <property type="entry name" value="Glycosyl_Hydrolase_51"/>
</dbReference>
<dbReference type="PANTHER" id="PTHR31776">
    <property type="entry name" value="ALPHA-L-ARABINOFURANOSIDASE 1"/>
    <property type="match status" value="1"/>
</dbReference>
<organism evidence="8 9">
    <name type="scientific">Lutibacter flavus</name>
    <dbReference type="NCBI Taxonomy" id="691689"/>
    <lineage>
        <taxon>Bacteria</taxon>
        <taxon>Pseudomonadati</taxon>
        <taxon>Bacteroidota</taxon>
        <taxon>Flavobacteriia</taxon>
        <taxon>Flavobacteriales</taxon>
        <taxon>Flavobacteriaceae</taxon>
        <taxon>Lutibacter</taxon>
    </lineage>
</organism>
<evidence type="ECO:0000256" key="5">
    <source>
        <dbReference type="ARBA" id="ARBA00022801"/>
    </source>
</evidence>
<dbReference type="InterPro" id="IPR017853">
    <property type="entry name" value="GH"/>
</dbReference>
<dbReference type="InterPro" id="IPR010720">
    <property type="entry name" value="Alpha-L-AF_C"/>
</dbReference>
<sequence length="677" mass="76549">MKQSFLKYTLLVAITVGSLFSCNEKGEKETFSKTTASSKETTNLVVDFKDTGIKIQPTMYGVFFEDINFAADGGLYAEMIKNRSFEFTNPFMGWLQPNSNKHSFNLKSGIASAIKYVGNPSNRNYCRVKINSDKGYALINEGFRGMGIHKDAKYNFYIAALKRSGDIKKISIQFIDKEGVVLGETNIVPTSTDWKNYTAQLIASKTEEKAQLKITFEGTGEIDLDMISLFPVDTWKGRKKGLRKDLVQLLEDMDPGFLRFPGGCIVEGRTLARRYQWKKTVGPVIDREILVNRWNTEFAHKPAPDYYQSFGLGFFEYFQLSEDLGAEPLPILSCGIACQFNTGELVPMEELAPYVQDALDLIEFANGSINTPWGKVRNEMGHPEKFNLKYIGVGNEQWGPAYIERYKVFEKAIKAKYPEIIIVSGSGPFPDGDYFEYGMEELKKLNAEIIDEHYYRSPEWFRENANRYDSYNRNGPKIFAGEYAAHPKEVEDGPKENNWEAALSEAAFMTGLERNAEVVQLTSYAPLMAHIDAFQWAPDMIWFNNLQSYGTANYQVQKMYATNKGTDLLSITKDGKPLTGQENLYATAAKDADKKEVIIKLVNTSNNSQNVIVNLSDKRLNSKGTITILTSEKLVDENSFIAPNKISPKETEFELKGSRAEVNLQPNSFTILKYNVR</sequence>
<reference evidence="9" key="1">
    <citation type="submission" date="2017-06" db="EMBL/GenBank/DDBJ databases">
        <authorList>
            <person name="Varghese N."/>
            <person name="Submissions S."/>
        </authorList>
    </citation>
    <scope>NUCLEOTIDE SEQUENCE [LARGE SCALE GENOMIC DNA]</scope>
    <source>
        <strain evidence="9">DSM 27993</strain>
    </source>
</reference>
<dbReference type="EC" id="3.2.1.55" evidence="3"/>
<evidence type="ECO:0000256" key="4">
    <source>
        <dbReference type="ARBA" id="ARBA00022729"/>
    </source>
</evidence>
<dbReference type="SUPFAM" id="SSF51445">
    <property type="entry name" value="(Trans)glycosidases"/>
    <property type="match status" value="1"/>
</dbReference>
<evidence type="ECO:0000313" key="9">
    <source>
        <dbReference type="Proteomes" id="UP000198412"/>
    </source>
</evidence>
<keyword evidence="9" id="KW-1185">Reference proteome</keyword>
<comment type="catalytic activity">
    <reaction evidence="1">
        <text>Hydrolysis of terminal non-reducing alpha-L-arabinofuranoside residues in alpha-L-arabinosides.</text>
        <dbReference type="EC" id="3.2.1.55"/>
    </reaction>
</comment>
<evidence type="ECO:0000256" key="2">
    <source>
        <dbReference type="ARBA" id="ARBA00007186"/>
    </source>
</evidence>
<dbReference type="GO" id="GO:0046556">
    <property type="term" value="F:alpha-L-arabinofuranosidase activity"/>
    <property type="evidence" value="ECO:0007669"/>
    <property type="project" value="UniProtKB-EC"/>
</dbReference>
<evidence type="ECO:0000259" key="7">
    <source>
        <dbReference type="SMART" id="SM00813"/>
    </source>
</evidence>
<keyword evidence="6" id="KW-0325">Glycoprotein</keyword>
<dbReference type="Pfam" id="PF22848">
    <property type="entry name" value="ASD1_dom"/>
    <property type="match status" value="1"/>
</dbReference>
<accession>A0A238YGF9</accession>
<evidence type="ECO:0000256" key="3">
    <source>
        <dbReference type="ARBA" id="ARBA00012670"/>
    </source>
</evidence>
<dbReference type="EMBL" id="FZNX01000004">
    <property type="protein sequence ID" value="SNR70150.1"/>
    <property type="molecule type" value="Genomic_DNA"/>
</dbReference>
<feature type="domain" description="Alpha-L-arabinofuranosidase C-terminal" evidence="7">
    <location>
        <begin position="481"/>
        <end position="668"/>
    </location>
</feature>
<gene>
    <name evidence="8" type="ORF">SAMN04488111_2562</name>
</gene>
<dbReference type="Proteomes" id="UP000198412">
    <property type="component" value="Unassembled WGS sequence"/>
</dbReference>
<keyword evidence="4" id="KW-0732">Signal</keyword>
<dbReference type="Gene3D" id="2.60.40.1180">
    <property type="entry name" value="Golgi alpha-mannosidase II"/>
    <property type="match status" value="1"/>
</dbReference>
<dbReference type="PROSITE" id="PS51257">
    <property type="entry name" value="PROKAR_LIPOPROTEIN"/>
    <property type="match status" value="1"/>
</dbReference>
<dbReference type="Gene3D" id="3.20.20.80">
    <property type="entry name" value="Glycosidases"/>
    <property type="match status" value="1"/>
</dbReference>
<dbReference type="GO" id="GO:0046373">
    <property type="term" value="P:L-arabinose metabolic process"/>
    <property type="evidence" value="ECO:0007669"/>
    <property type="project" value="InterPro"/>
</dbReference>
<dbReference type="PANTHER" id="PTHR31776:SF0">
    <property type="entry name" value="ALPHA-L-ARABINOFURANOSIDASE 1"/>
    <property type="match status" value="1"/>
</dbReference>
<evidence type="ECO:0000256" key="6">
    <source>
        <dbReference type="ARBA" id="ARBA00023180"/>
    </source>
</evidence>